<keyword evidence="8" id="KW-1185">Reference proteome</keyword>
<accession>A0A2N1JCT2</accession>
<dbReference type="Proteomes" id="UP000232875">
    <property type="component" value="Unassembled WGS sequence"/>
</dbReference>
<protein>
    <submittedName>
        <fullName evidence="7">Uncharacterized protein</fullName>
    </submittedName>
</protein>
<organism evidence="7 8">
    <name type="scientific">Malassezia vespertilionis</name>
    <dbReference type="NCBI Taxonomy" id="2020962"/>
    <lineage>
        <taxon>Eukaryota</taxon>
        <taxon>Fungi</taxon>
        <taxon>Dikarya</taxon>
        <taxon>Basidiomycota</taxon>
        <taxon>Ustilaginomycotina</taxon>
        <taxon>Malasseziomycetes</taxon>
        <taxon>Malasseziales</taxon>
        <taxon>Malasseziaceae</taxon>
        <taxon>Malassezia</taxon>
    </lineage>
</organism>
<evidence type="ECO:0000256" key="1">
    <source>
        <dbReference type="ARBA" id="ARBA00004123"/>
    </source>
</evidence>
<evidence type="ECO:0000256" key="6">
    <source>
        <dbReference type="ARBA" id="ARBA00023328"/>
    </source>
</evidence>
<dbReference type="PANTHER" id="PTHR48208">
    <property type="entry name" value="CENTROMERE PROTEIN I"/>
    <property type="match status" value="1"/>
</dbReference>
<reference evidence="7 8" key="1">
    <citation type="submission" date="2017-10" db="EMBL/GenBank/DDBJ databases">
        <title>A novel species of cold-tolerant Malassezia isolated from bats.</title>
        <authorList>
            <person name="Lorch J.M."/>
            <person name="Palmer J.M."/>
            <person name="Vanderwolf K.J."/>
            <person name="Schmidt K.Z."/>
            <person name="Verant M.L."/>
            <person name="Weller T.J."/>
            <person name="Blehert D.S."/>
        </authorList>
    </citation>
    <scope>NUCLEOTIDE SEQUENCE [LARGE SCALE GENOMIC DNA]</scope>
    <source>
        <strain evidence="7 8">NWHC:44797-103</strain>
    </source>
</reference>
<dbReference type="AlphaFoldDB" id="A0A2N1JCT2"/>
<evidence type="ECO:0000256" key="4">
    <source>
        <dbReference type="ARBA" id="ARBA00022454"/>
    </source>
</evidence>
<keyword evidence="5" id="KW-0539">Nucleus</keyword>
<dbReference type="STRING" id="2020962.A0A2N1JCT2"/>
<dbReference type="GO" id="GO:0000070">
    <property type="term" value="P:mitotic sister chromatid segregation"/>
    <property type="evidence" value="ECO:0007669"/>
    <property type="project" value="TreeGrafter"/>
</dbReference>
<evidence type="ECO:0000313" key="8">
    <source>
        <dbReference type="Proteomes" id="UP000232875"/>
    </source>
</evidence>
<dbReference type="Pfam" id="PF07778">
    <property type="entry name" value="CENP-I"/>
    <property type="match status" value="1"/>
</dbReference>
<keyword evidence="4" id="KW-0158">Chromosome</keyword>
<comment type="similarity">
    <text evidence="3">Belongs to the CENP-I/CTF3 family.</text>
</comment>
<sequence>MRAAPCATDAPVALTTRAVLALVGRVTDGETSVADKQAALTTLLDAYTHFTMHKSARAVLERAYGALFSCLDESAIQEALCILLCCLTRRGHVRAFRIRKVRTLYAGSARDPGLYALLDTYATYYPALLLPVEQPASHTQRERQSHASATFALCLRHWARSLAQLVLPDIVPGLCIHAGDATQSRVPRLLYLALLLGVGMPHHEAPQRDAVDQDIGARIATSLGRVMAVNHVYQIRQQKRVNARLEDDVKLGPGQIPCFDPIASAVLDQVYLRCAAINNVPPTLFTFLAHVVQSMGADAVERLRDGQIAEWERVWYPTVVAIARLFSRLHPAPWDELVGTLVRPLCHLATMDGVSDLMSATVVQGLVRLLEHWSCTAPHAQDRICALRQWLLELEEAVLMDGDPPLPIYHAALDLHLALARTGCKEGTHAFYPFPFFLLAMPSAMAGSVATLARLCQIVLLLRTAVMQTAHALDVDAVNAMLLALVDMLWSGRAYGAIMQHGLRIDGQIALDYGTAQALKQAADACRIVPFVLVASLSHSALLAPLFEQFCNTRLLPPAQQRPFLRGPITPSALRPARAFGLPANLPYAEIRVQFLAWLAERHAPEFSQLLQATVPSLQARPQ</sequence>
<dbReference type="OrthoDB" id="378564at2759"/>
<evidence type="ECO:0000256" key="2">
    <source>
        <dbReference type="ARBA" id="ARBA00004584"/>
    </source>
</evidence>
<name>A0A2N1JCT2_9BASI</name>
<comment type="subcellular location">
    <subcellularLocation>
        <location evidence="2">Chromosome</location>
        <location evidence="2">Centromere</location>
    </subcellularLocation>
    <subcellularLocation>
        <location evidence="1">Nucleus</location>
    </subcellularLocation>
</comment>
<evidence type="ECO:0000256" key="3">
    <source>
        <dbReference type="ARBA" id="ARBA00005470"/>
    </source>
</evidence>
<proteinExistence type="inferred from homology"/>
<evidence type="ECO:0000256" key="5">
    <source>
        <dbReference type="ARBA" id="ARBA00023242"/>
    </source>
</evidence>
<dbReference type="InterPro" id="IPR012485">
    <property type="entry name" value="CENP-I"/>
</dbReference>
<gene>
    <name evidence="7" type="ORF">MVES_001504</name>
</gene>
<dbReference type="PANTHER" id="PTHR48208:SF2">
    <property type="entry name" value="CENTROMERE PROTEIN I"/>
    <property type="match status" value="1"/>
</dbReference>
<dbReference type="EMBL" id="KZ454989">
    <property type="protein sequence ID" value="PKI84349.1"/>
    <property type="molecule type" value="Genomic_DNA"/>
</dbReference>
<keyword evidence="6" id="KW-0137">Centromere</keyword>
<evidence type="ECO:0000313" key="7">
    <source>
        <dbReference type="EMBL" id="PKI84349.1"/>
    </source>
</evidence>
<dbReference type="GO" id="GO:0000939">
    <property type="term" value="C:inner kinetochore"/>
    <property type="evidence" value="ECO:0007669"/>
    <property type="project" value="TreeGrafter"/>
</dbReference>
<dbReference type="GO" id="GO:0034080">
    <property type="term" value="P:CENP-A containing chromatin assembly"/>
    <property type="evidence" value="ECO:0007669"/>
    <property type="project" value="TreeGrafter"/>
</dbReference>
<dbReference type="GO" id="GO:0005634">
    <property type="term" value="C:nucleus"/>
    <property type="evidence" value="ECO:0007669"/>
    <property type="project" value="UniProtKB-SubCell"/>
</dbReference>